<evidence type="ECO:0000256" key="2">
    <source>
        <dbReference type="ARBA" id="ARBA00022723"/>
    </source>
</evidence>
<keyword evidence="11" id="KW-1185">Reference proteome</keyword>
<keyword evidence="5" id="KW-0862">Zinc</keyword>
<dbReference type="PROSITE" id="PS00028">
    <property type="entry name" value="ZINC_FINGER_C2H2_1"/>
    <property type="match status" value="3"/>
</dbReference>
<keyword evidence="3" id="KW-0677">Repeat</keyword>
<keyword evidence="6" id="KW-0539">Nucleus</keyword>
<feature type="region of interest" description="Disordered" evidence="8">
    <location>
        <begin position="207"/>
        <end position="256"/>
    </location>
</feature>
<dbReference type="GO" id="GO:0008270">
    <property type="term" value="F:zinc ion binding"/>
    <property type="evidence" value="ECO:0007669"/>
    <property type="project" value="UniProtKB-KW"/>
</dbReference>
<dbReference type="GO" id="GO:0005634">
    <property type="term" value="C:nucleus"/>
    <property type="evidence" value="ECO:0007669"/>
    <property type="project" value="UniProtKB-SubCell"/>
</dbReference>
<feature type="region of interest" description="Disordered" evidence="8">
    <location>
        <begin position="96"/>
        <end position="148"/>
    </location>
</feature>
<evidence type="ECO:0000256" key="5">
    <source>
        <dbReference type="ARBA" id="ARBA00022833"/>
    </source>
</evidence>
<evidence type="ECO:0000256" key="1">
    <source>
        <dbReference type="ARBA" id="ARBA00004123"/>
    </source>
</evidence>
<evidence type="ECO:0000256" key="4">
    <source>
        <dbReference type="ARBA" id="ARBA00022771"/>
    </source>
</evidence>
<dbReference type="SUPFAM" id="SSF57667">
    <property type="entry name" value="beta-beta-alpha zinc fingers"/>
    <property type="match status" value="2"/>
</dbReference>
<feature type="compositionally biased region" description="Low complexity" evidence="8">
    <location>
        <begin position="100"/>
        <end position="114"/>
    </location>
</feature>
<dbReference type="PANTHER" id="PTHR23235:SF143">
    <property type="entry name" value="KRUEPPEL-LIKE FACTOR 3"/>
    <property type="match status" value="1"/>
</dbReference>
<feature type="domain" description="C2H2-type" evidence="9">
    <location>
        <begin position="278"/>
        <end position="307"/>
    </location>
</feature>
<evidence type="ECO:0000256" key="7">
    <source>
        <dbReference type="PROSITE-ProRule" id="PRU00042"/>
    </source>
</evidence>
<feature type="compositionally biased region" description="Polar residues" evidence="8">
    <location>
        <begin position="240"/>
        <end position="256"/>
    </location>
</feature>
<dbReference type="PROSITE" id="PS50157">
    <property type="entry name" value="ZINC_FINGER_C2H2_2"/>
    <property type="match status" value="3"/>
</dbReference>
<reference evidence="10" key="1">
    <citation type="submission" date="2021-02" db="EMBL/GenBank/DDBJ databases">
        <title>Comparative genomics reveals that relaxation of natural selection precedes convergent phenotypic evolution of cavefish.</title>
        <authorList>
            <person name="Peng Z."/>
        </authorList>
    </citation>
    <scope>NUCLEOTIDE SEQUENCE</scope>
    <source>
        <tissue evidence="10">Muscle</tissue>
    </source>
</reference>
<evidence type="ECO:0000256" key="8">
    <source>
        <dbReference type="SAM" id="MobiDB-lite"/>
    </source>
</evidence>
<feature type="compositionally biased region" description="Polar residues" evidence="8">
    <location>
        <begin position="72"/>
        <end position="90"/>
    </location>
</feature>
<dbReference type="InterPro" id="IPR013087">
    <property type="entry name" value="Znf_C2H2_type"/>
</dbReference>
<dbReference type="GO" id="GO:0000978">
    <property type="term" value="F:RNA polymerase II cis-regulatory region sequence-specific DNA binding"/>
    <property type="evidence" value="ECO:0007669"/>
    <property type="project" value="TreeGrafter"/>
</dbReference>
<feature type="compositionally biased region" description="Basic and acidic residues" evidence="8">
    <location>
        <begin position="215"/>
        <end position="239"/>
    </location>
</feature>
<dbReference type="FunFam" id="3.30.160.60:FF:000091">
    <property type="entry name" value="Putative Krueppel-like factor 12"/>
    <property type="match status" value="1"/>
</dbReference>
<gene>
    <name evidence="10" type="ORF">IRJ41_011992</name>
</gene>
<dbReference type="FunFam" id="3.30.160.60:FF:000021">
    <property type="entry name" value="Basic krueppel-like factor 3"/>
    <property type="match status" value="1"/>
</dbReference>
<sequence length="363" mass="41065">MELSMLMCDYPIKTEMETSFYPTYPSLIKSPSEGFGVVVSPVATAPTPQVYPTHFYPPTSSPYQYQVHYSYRSPSQTHPQSQDAQHSQNEPVDLTVNKRSSVSSPSSSMSSSPRATPPSPYERISPVTRPRQGSICVTGSVSGSSQTRQLTSPVHFPIPTVTQVLTPFVPVIPMLHSLPVLYPPHLHMSPSIMISPVTPEDLVNHKQFPTMKSENPPDNHELKPIKSEPRPEYTQDPHSQEMTSSVITAPPSYQGNTQSVIVRRKVESPDPLKKRRIHRCDFNGCNKVYTKSSHLKAHRRTHTGEKPYKCMWDGCTWKFARSDELTRHFRKHTGVKPFQCPDCDRTFSRSDHLALHKKRHLLV</sequence>
<comment type="subcellular location">
    <subcellularLocation>
        <location evidence="1">Nucleus</location>
    </subcellularLocation>
</comment>
<dbReference type="Gene3D" id="3.30.160.60">
    <property type="entry name" value="Classic Zinc Finger"/>
    <property type="match status" value="3"/>
</dbReference>
<dbReference type="Proteomes" id="UP001059041">
    <property type="component" value="Linkage Group LG4"/>
</dbReference>
<dbReference type="EMBL" id="JAFHDT010000004">
    <property type="protein sequence ID" value="KAI7811238.1"/>
    <property type="molecule type" value="Genomic_DNA"/>
</dbReference>
<evidence type="ECO:0000313" key="11">
    <source>
        <dbReference type="Proteomes" id="UP001059041"/>
    </source>
</evidence>
<dbReference type="AlphaFoldDB" id="A0A9W7WZH0"/>
<comment type="caution">
    <text evidence="10">The sequence shown here is derived from an EMBL/GenBank/DDBJ whole genome shotgun (WGS) entry which is preliminary data.</text>
</comment>
<feature type="domain" description="C2H2-type" evidence="9">
    <location>
        <begin position="308"/>
        <end position="337"/>
    </location>
</feature>
<feature type="compositionally biased region" description="Polar residues" evidence="8">
    <location>
        <begin position="135"/>
        <end position="148"/>
    </location>
</feature>
<evidence type="ECO:0000256" key="3">
    <source>
        <dbReference type="ARBA" id="ARBA00022737"/>
    </source>
</evidence>
<dbReference type="CDD" id="cd21577">
    <property type="entry name" value="KLF3_N"/>
    <property type="match status" value="1"/>
</dbReference>
<organism evidence="10 11">
    <name type="scientific">Triplophysa rosa</name>
    <name type="common">Cave loach</name>
    <dbReference type="NCBI Taxonomy" id="992332"/>
    <lineage>
        <taxon>Eukaryota</taxon>
        <taxon>Metazoa</taxon>
        <taxon>Chordata</taxon>
        <taxon>Craniata</taxon>
        <taxon>Vertebrata</taxon>
        <taxon>Euteleostomi</taxon>
        <taxon>Actinopterygii</taxon>
        <taxon>Neopterygii</taxon>
        <taxon>Teleostei</taxon>
        <taxon>Ostariophysi</taxon>
        <taxon>Cypriniformes</taxon>
        <taxon>Nemacheilidae</taxon>
        <taxon>Triplophysa</taxon>
    </lineage>
</organism>
<feature type="domain" description="C2H2-type" evidence="9">
    <location>
        <begin position="338"/>
        <end position="360"/>
    </location>
</feature>
<proteinExistence type="predicted"/>
<dbReference type="PANTHER" id="PTHR23235">
    <property type="entry name" value="KRUEPPEL-LIKE TRANSCRIPTION FACTOR"/>
    <property type="match status" value="1"/>
</dbReference>
<dbReference type="FunFam" id="3.30.160.60:FF:000018">
    <property type="entry name" value="Krueppel-like factor 15"/>
    <property type="match status" value="1"/>
</dbReference>
<feature type="region of interest" description="Disordered" evidence="8">
    <location>
        <begin position="72"/>
        <end position="91"/>
    </location>
</feature>
<keyword evidence="4 7" id="KW-0863">Zinc-finger</keyword>
<dbReference type="InterPro" id="IPR036236">
    <property type="entry name" value="Znf_C2H2_sf"/>
</dbReference>
<name>A0A9W7WZH0_TRIRA</name>
<protein>
    <submittedName>
        <fullName evidence="10">Krueppel-like factor 3</fullName>
    </submittedName>
</protein>
<dbReference type="SMART" id="SM00355">
    <property type="entry name" value="ZnF_C2H2"/>
    <property type="match status" value="3"/>
</dbReference>
<evidence type="ECO:0000256" key="6">
    <source>
        <dbReference type="ARBA" id="ARBA00023242"/>
    </source>
</evidence>
<evidence type="ECO:0000259" key="9">
    <source>
        <dbReference type="PROSITE" id="PS50157"/>
    </source>
</evidence>
<keyword evidence="2" id="KW-0479">Metal-binding</keyword>
<evidence type="ECO:0000313" key="10">
    <source>
        <dbReference type="EMBL" id="KAI7811238.1"/>
    </source>
</evidence>
<dbReference type="Pfam" id="PF00096">
    <property type="entry name" value="zf-C2H2"/>
    <property type="match status" value="3"/>
</dbReference>
<dbReference type="GO" id="GO:0000981">
    <property type="term" value="F:DNA-binding transcription factor activity, RNA polymerase II-specific"/>
    <property type="evidence" value="ECO:0007669"/>
    <property type="project" value="TreeGrafter"/>
</dbReference>
<accession>A0A9W7WZH0</accession>